<protein>
    <recommendedName>
        <fullName evidence="4">FimB/Mfa2 family fimbrial subunit</fullName>
    </recommendedName>
</protein>
<gene>
    <name evidence="2" type="ORF">PRLR5076_01510</name>
</gene>
<evidence type="ECO:0008006" key="4">
    <source>
        <dbReference type="Google" id="ProtNLM"/>
    </source>
</evidence>
<dbReference type="PROSITE" id="PS51257">
    <property type="entry name" value="PROKAR_LIPOPROTEIN"/>
    <property type="match status" value="1"/>
</dbReference>
<evidence type="ECO:0000313" key="3">
    <source>
        <dbReference type="Proteomes" id="UP000825483"/>
    </source>
</evidence>
<dbReference type="EMBL" id="BPUB01000001">
    <property type="protein sequence ID" value="GJG57300.1"/>
    <property type="molecule type" value="Genomic_DNA"/>
</dbReference>
<keyword evidence="1" id="KW-0732">Signal</keyword>
<feature type="chain" id="PRO_5040482006" description="FimB/Mfa2 family fimbrial subunit" evidence="1">
    <location>
        <begin position="23"/>
        <end position="336"/>
    </location>
</feature>
<sequence length="336" mass="36807">MTRQFKFWATALLLLLTMQSCSYIDDDRSDCENTYSLTYQLEVVSNINMQLSEQLKVDAGSMTLKTLDKYFQSVLQPTTTEARLGFYPIGGNPIFFNRDIEGQRTAFSIAIPANNYRHIAVIGQSDPSIFLTDSAKASTVRLTQFLRDTVDSHVQAVMAGTLDMNVLGNQNQSWQVDLYPADAGVAVVMKRNAKVQRLRVFLADLATSFTPDDSTWHWDHASLVRTVPVDVSGTDSTAYCGVAFPSHAATTAAKALVPAATRADDNALWHVVILADMPDGTVTRTVLSLSDALRAGDIRVIRVRVNDNGGISTTDSNVGASVTLDWKKGGEYNPEL</sequence>
<dbReference type="Proteomes" id="UP000825483">
    <property type="component" value="Unassembled WGS sequence"/>
</dbReference>
<evidence type="ECO:0000313" key="2">
    <source>
        <dbReference type="EMBL" id="GJG57300.1"/>
    </source>
</evidence>
<proteinExistence type="predicted"/>
<organism evidence="2 3">
    <name type="scientific">Prevotella lacticifex</name>
    <dbReference type="NCBI Taxonomy" id="2854755"/>
    <lineage>
        <taxon>Bacteria</taxon>
        <taxon>Pseudomonadati</taxon>
        <taxon>Bacteroidota</taxon>
        <taxon>Bacteroidia</taxon>
        <taxon>Bacteroidales</taxon>
        <taxon>Prevotellaceae</taxon>
        <taxon>Prevotella</taxon>
    </lineage>
</organism>
<accession>A0A9R1CWK2</accession>
<dbReference type="GeneID" id="72468207"/>
<evidence type="ECO:0000256" key="1">
    <source>
        <dbReference type="SAM" id="SignalP"/>
    </source>
</evidence>
<reference evidence="2" key="1">
    <citation type="journal article" date="2022" name="Int. J. Syst. Evol. Microbiol.">
        <title>Prevotella lacticifex sp. nov., isolated from the rumen of cows.</title>
        <authorList>
            <person name="Shinkai T."/>
            <person name="Ikeyama N."/>
            <person name="Kumagai M."/>
            <person name="Ohmori H."/>
            <person name="Sakamoto M."/>
            <person name="Ohkuma M."/>
            <person name="Mitsumori M."/>
        </authorList>
    </citation>
    <scope>NUCLEOTIDE SEQUENCE</scope>
    <source>
        <strain evidence="2">R5076</strain>
    </source>
</reference>
<keyword evidence="3" id="KW-1185">Reference proteome</keyword>
<dbReference type="AlphaFoldDB" id="A0A9R1CWK2"/>
<comment type="caution">
    <text evidence="2">The sequence shown here is derived from an EMBL/GenBank/DDBJ whole genome shotgun (WGS) entry which is preliminary data.</text>
</comment>
<dbReference type="RefSeq" id="WP_223927603.1">
    <property type="nucleotide sequence ID" value="NZ_BPTU01000003.1"/>
</dbReference>
<name>A0A9R1CWK2_9BACT</name>
<feature type="signal peptide" evidence="1">
    <location>
        <begin position="1"/>
        <end position="22"/>
    </location>
</feature>